<reference evidence="2 3" key="1">
    <citation type="submission" date="2024-09" db="EMBL/GenBank/DDBJ databases">
        <title>Chromosome-scale assembly of Riccia sorocarpa.</title>
        <authorList>
            <person name="Paukszto L."/>
        </authorList>
    </citation>
    <scope>NUCLEOTIDE SEQUENCE [LARGE SCALE GENOMIC DNA]</scope>
    <source>
        <strain evidence="2">LP-2024</strain>
        <tissue evidence="2">Aerial parts of the thallus</tissue>
    </source>
</reference>
<feature type="coiled-coil region" evidence="1">
    <location>
        <begin position="334"/>
        <end position="407"/>
    </location>
</feature>
<evidence type="ECO:0000313" key="2">
    <source>
        <dbReference type="EMBL" id="KAL3681246.1"/>
    </source>
</evidence>
<feature type="coiled-coil region" evidence="1">
    <location>
        <begin position="432"/>
        <end position="466"/>
    </location>
</feature>
<accession>A0ABD3GRD0</accession>
<evidence type="ECO:0000313" key="3">
    <source>
        <dbReference type="Proteomes" id="UP001633002"/>
    </source>
</evidence>
<proteinExistence type="predicted"/>
<keyword evidence="1" id="KW-0175">Coiled coil</keyword>
<evidence type="ECO:0000256" key="1">
    <source>
        <dbReference type="SAM" id="Coils"/>
    </source>
</evidence>
<organism evidence="2 3">
    <name type="scientific">Riccia sorocarpa</name>
    <dbReference type="NCBI Taxonomy" id="122646"/>
    <lineage>
        <taxon>Eukaryota</taxon>
        <taxon>Viridiplantae</taxon>
        <taxon>Streptophyta</taxon>
        <taxon>Embryophyta</taxon>
        <taxon>Marchantiophyta</taxon>
        <taxon>Marchantiopsida</taxon>
        <taxon>Marchantiidae</taxon>
        <taxon>Marchantiales</taxon>
        <taxon>Ricciaceae</taxon>
        <taxon>Riccia</taxon>
    </lineage>
</organism>
<keyword evidence="3" id="KW-1185">Reference proteome</keyword>
<protein>
    <recommendedName>
        <fullName evidence="4">RING-type domain-containing protein</fullName>
    </recommendedName>
</protein>
<dbReference type="AlphaFoldDB" id="A0ABD3GRD0"/>
<comment type="caution">
    <text evidence="2">The sequence shown here is derived from an EMBL/GenBank/DDBJ whole genome shotgun (WGS) entry which is preliminary data.</text>
</comment>
<gene>
    <name evidence="2" type="ORF">R1sor_024202</name>
</gene>
<sequence length="856" mass="96956">MADQWGGKRKREKSPVIETSETLAFQNISTLVQAMESEAWGQTSKSQKIEDTLESLDLTASSSAIEVYQAPSLAIVPVVNFKFTFEELGVLSRDEVLPYVDTSRVRDDGIVKVNSAMFSRCAVEGAKEYPIDISVEGLKKLVDFPVSGDCAKIVAPSVIEKIFSDNCGYNNKKDVWKAIAPWFGFNLKNAQGRNEGWVVDDFRKFTLEKHSHGSVLDMRVRLVIRQVLKILGKLSYHFCSTTLVLLAVAHVDPTCAHLRPDWHMFVSSEIRKSLNHDKTDKKSAGKFREGWGAIIELVRNEFMAKQAAASGKEPLYLEAKNAFSDTKAEWDNEKCELVRQREELKEELAKAQEQVALAARREETIRLEKDALQKEYSRDKADWESKNHKLAKEVNQLHEDMKRVSTKEELVQAELSQIRSQMEVSAKNTGEATGLKLELEAKEEELRKLQEADKKIRQRLKTAKKKGKELEGELKKMPAGVLVKPESRVTELLKSGKKWQLSCYPKVFDTKDLTEWKGSVVPVPCTFCKGLIAPGTDLRIPTCGHSYHISCVCSSFGLNHLACWAESCSQTLPTSWIHEFCLDRQMDLEALKERYMCSWDMRSFPPNAELFETEQDMLHITGVPQMRAQRTKWLRELGKALDEKTLHNIHASKSGARLLLFAPQHTIPGTQFRLWSRKNGGIPITEWGKLWGYPSTDFWVFSKQEARHDMAKHNRCLLAITLDTYRGEYLLQSLCSLNMALSLRLRPGDGLFLECFAAVILSLPWVAELLCNLVEKKFLTVWATGRIPLETLQSPTSYVTDAAHAVLAPLFASSKVWRCEYCPTQASTSEAVESDHECVEPPQLLALSRLWLAIRP</sequence>
<name>A0ABD3GRD0_9MARC</name>
<dbReference type="Proteomes" id="UP001633002">
    <property type="component" value="Unassembled WGS sequence"/>
</dbReference>
<dbReference type="EMBL" id="JBJQOH010000007">
    <property type="protein sequence ID" value="KAL3681246.1"/>
    <property type="molecule type" value="Genomic_DNA"/>
</dbReference>
<evidence type="ECO:0008006" key="4">
    <source>
        <dbReference type="Google" id="ProtNLM"/>
    </source>
</evidence>